<evidence type="ECO:0000313" key="1">
    <source>
        <dbReference type="EMBL" id="KAJ7516978.1"/>
    </source>
</evidence>
<organism evidence="1 2">
    <name type="scientific">Diphasiastrum complanatum</name>
    <name type="common">Issler's clubmoss</name>
    <name type="synonym">Lycopodium complanatum</name>
    <dbReference type="NCBI Taxonomy" id="34168"/>
    <lineage>
        <taxon>Eukaryota</taxon>
        <taxon>Viridiplantae</taxon>
        <taxon>Streptophyta</taxon>
        <taxon>Embryophyta</taxon>
        <taxon>Tracheophyta</taxon>
        <taxon>Lycopodiopsida</taxon>
        <taxon>Lycopodiales</taxon>
        <taxon>Lycopodiaceae</taxon>
        <taxon>Lycopodioideae</taxon>
        <taxon>Diphasiastrum</taxon>
    </lineage>
</organism>
<accession>A0ACC2AHD6</accession>
<keyword evidence="2" id="KW-1185">Reference proteome</keyword>
<comment type="caution">
    <text evidence="1">The sequence shown here is derived from an EMBL/GenBank/DDBJ whole genome shotgun (WGS) entry which is preliminary data.</text>
</comment>
<reference evidence="2" key="1">
    <citation type="journal article" date="2024" name="Proc. Natl. Acad. Sci. U.S.A.">
        <title>Extraordinary preservation of gene collinearity over three hundred million years revealed in homosporous lycophytes.</title>
        <authorList>
            <person name="Li C."/>
            <person name="Wickell D."/>
            <person name="Kuo L.Y."/>
            <person name="Chen X."/>
            <person name="Nie B."/>
            <person name="Liao X."/>
            <person name="Peng D."/>
            <person name="Ji J."/>
            <person name="Jenkins J."/>
            <person name="Williams M."/>
            <person name="Shu S."/>
            <person name="Plott C."/>
            <person name="Barry K."/>
            <person name="Rajasekar S."/>
            <person name="Grimwood J."/>
            <person name="Han X."/>
            <person name="Sun S."/>
            <person name="Hou Z."/>
            <person name="He W."/>
            <person name="Dai G."/>
            <person name="Sun C."/>
            <person name="Schmutz J."/>
            <person name="Leebens-Mack J.H."/>
            <person name="Li F.W."/>
            <person name="Wang L."/>
        </authorList>
    </citation>
    <scope>NUCLEOTIDE SEQUENCE [LARGE SCALE GENOMIC DNA]</scope>
    <source>
        <strain evidence="2">cv. PW_Plant_1</strain>
    </source>
</reference>
<evidence type="ECO:0000313" key="2">
    <source>
        <dbReference type="Proteomes" id="UP001162992"/>
    </source>
</evidence>
<dbReference type="Proteomes" id="UP001162992">
    <property type="component" value="Chromosome 21"/>
</dbReference>
<protein>
    <submittedName>
        <fullName evidence="1">Uncharacterized protein</fullName>
    </submittedName>
</protein>
<gene>
    <name evidence="1" type="ORF">O6H91_21G007200</name>
</gene>
<sequence length="97" mass="10380">MAEQGSREVGSNKAAGGGAVPTWAGKKPPTRMQQFMWSGSKKHVFFGLLAISAVATIPWILLTSGSQHQSHADYMDRAEKARQERLSTSASSSTTVS</sequence>
<proteinExistence type="predicted"/>
<name>A0ACC2AHD6_DIPCM</name>
<dbReference type="EMBL" id="CM055112">
    <property type="protein sequence ID" value="KAJ7516978.1"/>
    <property type="molecule type" value="Genomic_DNA"/>
</dbReference>